<evidence type="ECO:0000313" key="5">
    <source>
        <dbReference type="Proteomes" id="UP000239485"/>
    </source>
</evidence>
<dbReference type="PANTHER" id="PTHR45138:SF9">
    <property type="entry name" value="DIGUANYLATE CYCLASE DGCM-RELATED"/>
    <property type="match status" value="1"/>
</dbReference>
<dbReference type="InterPro" id="IPR043128">
    <property type="entry name" value="Rev_trsase/Diguanyl_cyclase"/>
</dbReference>
<dbReference type="Pfam" id="PF13188">
    <property type="entry name" value="PAS_8"/>
    <property type="match status" value="1"/>
</dbReference>
<dbReference type="Gene3D" id="3.30.70.270">
    <property type="match status" value="1"/>
</dbReference>
<dbReference type="PROSITE" id="PS50887">
    <property type="entry name" value="GGDEF"/>
    <property type="match status" value="1"/>
</dbReference>
<dbReference type="Pfam" id="PF16927">
    <property type="entry name" value="HisKA_7TM"/>
    <property type="match status" value="1"/>
</dbReference>
<dbReference type="SUPFAM" id="SSF55073">
    <property type="entry name" value="Nucleotide cyclase"/>
    <property type="match status" value="1"/>
</dbReference>
<dbReference type="RefSeq" id="WP_104430829.1">
    <property type="nucleotide sequence ID" value="NZ_PTJD01000001.1"/>
</dbReference>
<keyword evidence="2" id="KW-0472">Membrane</keyword>
<evidence type="ECO:0000256" key="2">
    <source>
        <dbReference type="SAM" id="Phobius"/>
    </source>
</evidence>
<accession>A0A2S6IVP3</accession>
<dbReference type="FunFam" id="3.30.70.270:FF:000001">
    <property type="entry name" value="Diguanylate cyclase domain protein"/>
    <property type="match status" value="1"/>
</dbReference>
<dbReference type="InterPro" id="IPR031621">
    <property type="entry name" value="HisKA_7TM"/>
</dbReference>
<dbReference type="AlphaFoldDB" id="A0A2S6IVP3"/>
<dbReference type="CDD" id="cd00130">
    <property type="entry name" value="PAS"/>
    <property type="match status" value="1"/>
</dbReference>
<dbReference type="OrthoDB" id="23692at2"/>
<dbReference type="NCBIfam" id="TIGR00254">
    <property type="entry name" value="GGDEF"/>
    <property type="match status" value="1"/>
</dbReference>
<dbReference type="EMBL" id="PTJD01000001">
    <property type="protein sequence ID" value="PPK98393.1"/>
    <property type="molecule type" value="Genomic_DNA"/>
</dbReference>
<sequence length="532" mass="56848">MSAPAEIPSAGIVVFLLAALLCGATAGWSWRHRRITPAATALAALMAGAGGWAACAGLLHLGVPVLAERVVHVVNYAAIHLLIASTLCMTWAVVDPSWRLRRRTLAVLALVPAVVVLVVATDAWHHLFYSGYEDTAGYPKLVFGPAFWAHSAYCYALLTWSMARLVRGWWRASSIFRKQLGSLIAGALLPTALNAVTLSAPQVFSGVDYTPVFFVLTGLIMARALFRQGLLQVVPVARAQVVDTLQDGVFVVDHAGRVVDVNRAGQTMIRRIRPDLPAELVGLPAREVLRRPEVRPLLEETCQRIVEVAPGLHLDLRSSVHVDARGNLLARVVTARDVSEAVAADRALREHVATIEELREQLQEEAVRDALTGLHNRRHLMASLDRALADAAATGEPVGLVLMDVDHFKSVNDTHGHQVGDDVLCAVAHSLLAGTREGDTVARYGGEEFVVLLPGAGVEATMRRAEQIRTRCEATVVPLVGADGPRSLSVTISAGVAVHPADGADARALVAAADAALYAAKAGGRNRVVLAR</sequence>
<dbReference type="InterPro" id="IPR029787">
    <property type="entry name" value="Nucleotide_cyclase"/>
</dbReference>
<dbReference type="InterPro" id="IPR000160">
    <property type="entry name" value="GGDEF_dom"/>
</dbReference>
<evidence type="ECO:0000259" key="3">
    <source>
        <dbReference type="PROSITE" id="PS50887"/>
    </source>
</evidence>
<dbReference type="GO" id="GO:0043709">
    <property type="term" value="P:cell adhesion involved in single-species biofilm formation"/>
    <property type="evidence" value="ECO:0007669"/>
    <property type="project" value="TreeGrafter"/>
</dbReference>
<feature type="transmembrane region" description="Helical" evidence="2">
    <location>
        <begin position="141"/>
        <end position="160"/>
    </location>
</feature>
<dbReference type="CDD" id="cd01949">
    <property type="entry name" value="GGDEF"/>
    <property type="match status" value="1"/>
</dbReference>
<feature type="transmembrane region" description="Helical" evidence="2">
    <location>
        <begin position="106"/>
        <end position="129"/>
    </location>
</feature>
<dbReference type="GO" id="GO:0052621">
    <property type="term" value="F:diguanylate cyclase activity"/>
    <property type="evidence" value="ECO:0007669"/>
    <property type="project" value="TreeGrafter"/>
</dbReference>
<dbReference type="InterPro" id="IPR000014">
    <property type="entry name" value="PAS"/>
</dbReference>
<comment type="caution">
    <text evidence="4">The sequence shown here is derived from an EMBL/GenBank/DDBJ whole genome shotgun (WGS) entry which is preliminary data.</text>
</comment>
<proteinExistence type="predicted"/>
<keyword evidence="2" id="KW-1133">Transmembrane helix</keyword>
<keyword evidence="5" id="KW-1185">Reference proteome</keyword>
<dbReference type="InterPro" id="IPR035965">
    <property type="entry name" value="PAS-like_dom_sf"/>
</dbReference>
<keyword evidence="1" id="KW-0175">Coiled coil</keyword>
<dbReference type="SUPFAM" id="SSF55785">
    <property type="entry name" value="PYP-like sensor domain (PAS domain)"/>
    <property type="match status" value="1"/>
</dbReference>
<dbReference type="GO" id="GO:0005886">
    <property type="term" value="C:plasma membrane"/>
    <property type="evidence" value="ECO:0007669"/>
    <property type="project" value="TreeGrafter"/>
</dbReference>
<reference evidence="4 5" key="1">
    <citation type="submission" date="2018-02" db="EMBL/GenBank/DDBJ databases">
        <title>Genomic Encyclopedia of Archaeal and Bacterial Type Strains, Phase II (KMG-II): from individual species to whole genera.</title>
        <authorList>
            <person name="Goeker M."/>
        </authorList>
    </citation>
    <scope>NUCLEOTIDE SEQUENCE [LARGE SCALE GENOMIC DNA]</scope>
    <source>
        <strain evidence="4 5">DSM 22857</strain>
    </source>
</reference>
<gene>
    <name evidence="4" type="ORF">CLV92_10188</name>
</gene>
<dbReference type="Pfam" id="PF00990">
    <property type="entry name" value="GGDEF"/>
    <property type="match status" value="1"/>
</dbReference>
<feature type="domain" description="GGDEF" evidence="3">
    <location>
        <begin position="396"/>
        <end position="532"/>
    </location>
</feature>
<evidence type="ECO:0000256" key="1">
    <source>
        <dbReference type="SAM" id="Coils"/>
    </source>
</evidence>
<feature type="transmembrane region" description="Helical" evidence="2">
    <location>
        <begin position="180"/>
        <end position="203"/>
    </location>
</feature>
<dbReference type="GO" id="GO:0006355">
    <property type="term" value="P:regulation of DNA-templated transcription"/>
    <property type="evidence" value="ECO:0007669"/>
    <property type="project" value="InterPro"/>
</dbReference>
<dbReference type="GO" id="GO:1902201">
    <property type="term" value="P:negative regulation of bacterial-type flagellum-dependent cell motility"/>
    <property type="evidence" value="ECO:0007669"/>
    <property type="project" value="TreeGrafter"/>
</dbReference>
<dbReference type="PANTHER" id="PTHR45138">
    <property type="entry name" value="REGULATORY COMPONENTS OF SENSORY TRANSDUCTION SYSTEM"/>
    <property type="match status" value="1"/>
</dbReference>
<feature type="transmembrane region" description="Helical" evidence="2">
    <location>
        <begin position="12"/>
        <end position="30"/>
    </location>
</feature>
<dbReference type="InterPro" id="IPR050469">
    <property type="entry name" value="Diguanylate_Cyclase"/>
</dbReference>
<feature type="transmembrane region" description="Helical" evidence="2">
    <location>
        <begin position="73"/>
        <end position="94"/>
    </location>
</feature>
<dbReference type="Proteomes" id="UP000239485">
    <property type="component" value="Unassembled WGS sequence"/>
</dbReference>
<dbReference type="SMART" id="SM00267">
    <property type="entry name" value="GGDEF"/>
    <property type="match status" value="1"/>
</dbReference>
<dbReference type="Gene3D" id="3.30.450.20">
    <property type="entry name" value="PAS domain"/>
    <property type="match status" value="1"/>
</dbReference>
<protein>
    <submittedName>
        <fullName evidence="4">Diguanylate cyclase (GGDEF)-like protein</fullName>
    </submittedName>
</protein>
<feature type="coiled-coil region" evidence="1">
    <location>
        <begin position="341"/>
        <end position="368"/>
    </location>
</feature>
<keyword evidence="2" id="KW-0812">Transmembrane</keyword>
<name>A0A2S6IVP3_9ACTN</name>
<organism evidence="4 5">
    <name type="scientific">Kineococcus xinjiangensis</name>
    <dbReference type="NCBI Taxonomy" id="512762"/>
    <lineage>
        <taxon>Bacteria</taxon>
        <taxon>Bacillati</taxon>
        <taxon>Actinomycetota</taxon>
        <taxon>Actinomycetes</taxon>
        <taxon>Kineosporiales</taxon>
        <taxon>Kineosporiaceae</taxon>
        <taxon>Kineococcus</taxon>
    </lineage>
</organism>
<evidence type="ECO:0000313" key="4">
    <source>
        <dbReference type="EMBL" id="PPK98393.1"/>
    </source>
</evidence>
<feature type="transmembrane region" description="Helical" evidence="2">
    <location>
        <begin position="42"/>
        <end position="67"/>
    </location>
</feature>